<dbReference type="EMBL" id="BNBT01000142">
    <property type="protein sequence ID" value="GHE86029.1"/>
    <property type="molecule type" value="Genomic_DNA"/>
</dbReference>
<keyword evidence="1" id="KW-0805">Transcription regulation</keyword>
<dbReference type="Proteomes" id="UP000608024">
    <property type="component" value="Unassembled WGS sequence"/>
</dbReference>
<dbReference type="GO" id="GO:0043565">
    <property type="term" value="F:sequence-specific DNA binding"/>
    <property type="evidence" value="ECO:0007669"/>
    <property type="project" value="InterPro"/>
</dbReference>
<gene>
    <name evidence="5" type="ORF">GCM10018785_62230</name>
</gene>
<dbReference type="PROSITE" id="PS01124">
    <property type="entry name" value="HTH_ARAC_FAMILY_2"/>
    <property type="match status" value="1"/>
</dbReference>
<sequence length="334" mass="34871">MGVVFVMRPANLPAGTGDMGARLGPIGIRLTPHGLPPPSRRAPSTVVRMDTLGDLLRGIRADGALFGRAVLRGARKPEPARPAALTLVMVVRGEAHVTALGEVRTLRPGHAAVCTSVPYGLAAGDGGECELVTGAYQGEGSGGRRLLGALPPLLAVPGGAECLAIIELIAEEVAADRPGRQYVMDRMLDWLLACTLREWFDLPEARPPAWYRALGDDVVGPALCAMHEEPGRAWTVAALAARAQVSRAAFARRFADLVGRPPMAYLTEWRMTLAAELLAEPGATVAAVAGRVGYADGFGFSDAFKRIRGVTPSGYRASVVAGRAGAGASLRAAG</sequence>
<dbReference type="PANTHER" id="PTHR46796">
    <property type="entry name" value="HTH-TYPE TRANSCRIPTIONAL ACTIVATOR RHAS-RELATED"/>
    <property type="match status" value="1"/>
</dbReference>
<dbReference type="GO" id="GO:0003700">
    <property type="term" value="F:DNA-binding transcription factor activity"/>
    <property type="evidence" value="ECO:0007669"/>
    <property type="project" value="InterPro"/>
</dbReference>
<evidence type="ECO:0000313" key="5">
    <source>
        <dbReference type="EMBL" id="GHE86029.1"/>
    </source>
</evidence>
<proteinExistence type="predicted"/>
<dbReference type="Pfam" id="PF12852">
    <property type="entry name" value="Cupin_6"/>
    <property type="match status" value="2"/>
</dbReference>
<keyword evidence="3" id="KW-0804">Transcription</keyword>
<evidence type="ECO:0000256" key="2">
    <source>
        <dbReference type="ARBA" id="ARBA00023125"/>
    </source>
</evidence>
<dbReference type="InterPro" id="IPR050204">
    <property type="entry name" value="AraC_XylS_family_regulators"/>
</dbReference>
<dbReference type="InterPro" id="IPR032783">
    <property type="entry name" value="AraC_lig"/>
</dbReference>
<reference evidence="5" key="1">
    <citation type="journal article" date="2014" name="Int. J. Syst. Evol. Microbiol.">
        <title>Complete genome sequence of Corynebacterium casei LMG S-19264T (=DSM 44701T), isolated from a smear-ripened cheese.</title>
        <authorList>
            <consortium name="US DOE Joint Genome Institute (JGI-PGF)"/>
            <person name="Walter F."/>
            <person name="Albersmeier A."/>
            <person name="Kalinowski J."/>
            <person name="Ruckert C."/>
        </authorList>
    </citation>
    <scope>NUCLEOTIDE SEQUENCE</scope>
    <source>
        <strain evidence="5">JCM 4784</strain>
    </source>
</reference>
<evidence type="ECO:0000313" key="6">
    <source>
        <dbReference type="Proteomes" id="UP000608024"/>
    </source>
</evidence>
<feature type="domain" description="HTH araC/xylS-type" evidence="4">
    <location>
        <begin position="220"/>
        <end position="318"/>
    </location>
</feature>
<dbReference type="InterPro" id="IPR009057">
    <property type="entry name" value="Homeodomain-like_sf"/>
</dbReference>
<keyword evidence="6" id="KW-1185">Reference proteome</keyword>
<evidence type="ECO:0000259" key="4">
    <source>
        <dbReference type="PROSITE" id="PS01124"/>
    </source>
</evidence>
<dbReference type="Pfam" id="PF12833">
    <property type="entry name" value="HTH_18"/>
    <property type="match status" value="1"/>
</dbReference>
<dbReference type="PANTHER" id="PTHR46796:SF13">
    <property type="entry name" value="HTH-TYPE TRANSCRIPTIONAL ACTIVATOR RHAS"/>
    <property type="match status" value="1"/>
</dbReference>
<dbReference type="SUPFAM" id="SSF46689">
    <property type="entry name" value="Homeodomain-like"/>
    <property type="match status" value="2"/>
</dbReference>
<organism evidence="5 6">
    <name type="scientific">Streptomyces longispororuber</name>
    <dbReference type="NCBI Taxonomy" id="68230"/>
    <lineage>
        <taxon>Bacteria</taxon>
        <taxon>Bacillati</taxon>
        <taxon>Actinomycetota</taxon>
        <taxon>Actinomycetes</taxon>
        <taxon>Kitasatosporales</taxon>
        <taxon>Streptomycetaceae</taxon>
        <taxon>Streptomyces</taxon>
    </lineage>
</organism>
<evidence type="ECO:0000256" key="1">
    <source>
        <dbReference type="ARBA" id="ARBA00023015"/>
    </source>
</evidence>
<dbReference type="SMART" id="SM00342">
    <property type="entry name" value="HTH_ARAC"/>
    <property type="match status" value="1"/>
</dbReference>
<accession>A0A919DWU4</accession>
<dbReference type="InterPro" id="IPR018060">
    <property type="entry name" value="HTH_AraC"/>
</dbReference>
<keyword evidence="2" id="KW-0238">DNA-binding</keyword>
<reference evidence="5" key="2">
    <citation type="submission" date="2020-09" db="EMBL/GenBank/DDBJ databases">
        <authorList>
            <person name="Sun Q."/>
            <person name="Ohkuma M."/>
        </authorList>
    </citation>
    <scope>NUCLEOTIDE SEQUENCE</scope>
    <source>
        <strain evidence="5">JCM 4784</strain>
    </source>
</reference>
<protein>
    <submittedName>
        <fullName evidence="5">AraC family transcriptional regulator</fullName>
    </submittedName>
</protein>
<evidence type="ECO:0000256" key="3">
    <source>
        <dbReference type="ARBA" id="ARBA00023163"/>
    </source>
</evidence>
<dbReference type="AlphaFoldDB" id="A0A919DWU4"/>
<dbReference type="Gene3D" id="1.10.10.60">
    <property type="entry name" value="Homeodomain-like"/>
    <property type="match status" value="2"/>
</dbReference>
<comment type="caution">
    <text evidence="5">The sequence shown here is derived from an EMBL/GenBank/DDBJ whole genome shotgun (WGS) entry which is preliminary data.</text>
</comment>
<name>A0A919DWU4_9ACTN</name>